<proteinExistence type="inferred from homology"/>
<dbReference type="Gene3D" id="3.40.50.150">
    <property type="entry name" value="Vaccinia Virus protein VP39"/>
    <property type="match status" value="1"/>
</dbReference>
<dbReference type="Proteomes" id="UP001295684">
    <property type="component" value="Unassembled WGS sequence"/>
</dbReference>
<gene>
    <name evidence="5" type="ORF">ECRASSUSDP1_LOCUS14267</name>
</gene>
<protein>
    <submittedName>
        <fullName evidence="5">Uncharacterized protein</fullName>
    </submittedName>
</protein>
<evidence type="ECO:0000256" key="1">
    <source>
        <dbReference type="ARBA" id="ARBA00010396"/>
    </source>
</evidence>
<comment type="similarity">
    <text evidence="1">Belongs to the methyltransferase superfamily. RsmH family.</text>
</comment>
<dbReference type="PANTHER" id="PTHR11265:SF0">
    <property type="entry name" value="12S RRNA N4-METHYLCYTIDINE METHYLTRANSFERASE"/>
    <property type="match status" value="1"/>
</dbReference>
<dbReference type="InterPro" id="IPR029063">
    <property type="entry name" value="SAM-dependent_MTases_sf"/>
</dbReference>
<dbReference type="HAMAP" id="MF_01007">
    <property type="entry name" value="16SrRNA_methyltr_H"/>
    <property type="match status" value="1"/>
</dbReference>
<keyword evidence="4" id="KW-0949">S-adenosyl-L-methionine</keyword>
<evidence type="ECO:0000256" key="2">
    <source>
        <dbReference type="ARBA" id="ARBA00022603"/>
    </source>
</evidence>
<evidence type="ECO:0000256" key="4">
    <source>
        <dbReference type="ARBA" id="ARBA00022691"/>
    </source>
</evidence>
<organism evidence="5 6">
    <name type="scientific">Euplotes crassus</name>
    <dbReference type="NCBI Taxonomy" id="5936"/>
    <lineage>
        <taxon>Eukaryota</taxon>
        <taxon>Sar</taxon>
        <taxon>Alveolata</taxon>
        <taxon>Ciliophora</taxon>
        <taxon>Intramacronucleata</taxon>
        <taxon>Spirotrichea</taxon>
        <taxon>Hypotrichia</taxon>
        <taxon>Euplotida</taxon>
        <taxon>Euplotidae</taxon>
        <taxon>Moneuplotes</taxon>
    </lineage>
</organism>
<name>A0AAD1XHS8_EUPCR</name>
<dbReference type="InterPro" id="IPR023397">
    <property type="entry name" value="SAM-dep_MeTrfase_MraW_recog"/>
</dbReference>
<dbReference type="InterPro" id="IPR002903">
    <property type="entry name" value="RsmH"/>
</dbReference>
<keyword evidence="2" id="KW-0489">Methyltransferase</keyword>
<dbReference type="Pfam" id="PF01795">
    <property type="entry name" value="Methyltransf_5"/>
    <property type="match status" value="1"/>
</dbReference>
<dbReference type="SUPFAM" id="SSF81799">
    <property type="entry name" value="Putative methyltransferase TM0872, insert domain"/>
    <property type="match status" value="1"/>
</dbReference>
<dbReference type="PANTHER" id="PTHR11265">
    <property type="entry name" value="S-ADENOSYL-METHYLTRANSFERASE MRAW"/>
    <property type="match status" value="1"/>
</dbReference>
<dbReference type="EMBL" id="CAMPGE010014248">
    <property type="protein sequence ID" value="CAI2372930.1"/>
    <property type="molecule type" value="Genomic_DNA"/>
</dbReference>
<dbReference type="PIRSF" id="PIRSF004486">
    <property type="entry name" value="MraW"/>
    <property type="match status" value="1"/>
</dbReference>
<keyword evidence="3" id="KW-0808">Transferase</keyword>
<accession>A0AAD1XHS8</accession>
<dbReference type="NCBIfam" id="TIGR00006">
    <property type="entry name" value="16S rRNA (cytosine(1402)-N(4))-methyltransferase RsmH"/>
    <property type="match status" value="1"/>
</dbReference>
<sequence length="326" mass="38163">MAAQSWHVINGAKHYPVLYREVLAFYNTFYPQYWEQRDSGRRRKTNYFYLADGTFGGGNHSKLLLNQFKQMKIAGYDLDPSMIEKAEKNFEDEIYSQKRLQLVNDNFINIETYDTRPPRKFNSIFLDLGFSQYQVADQDRGFSYLSDGYLDMRYAPDRHAEGSTAADILNKCTHYELVEIFKRYDPHAEKIAEAICDARERSIINTASDLKNVLFDVFPGLARSQKYNKIMKVFMALRISVNNELIVLDEYLYKNPVLGMAKNGSMVIISFHSTEDQVVAKHFRRWKKLKYGQEVFKKVLTPSKEELEENPASRSAKMRVFMKEFE</sequence>
<evidence type="ECO:0000313" key="5">
    <source>
        <dbReference type="EMBL" id="CAI2372930.1"/>
    </source>
</evidence>
<evidence type="ECO:0000256" key="3">
    <source>
        <dbReference type="ARBA" id="ARBA00022679"/>
    </source>
</evidence>
<dbReference type="Gene3D" id="1.10.150.170">
    <property type="entry name" value="Putative methyltransferase TM0872, insert domain"/>
    <property type="match status" value="1"/>
</dbReference>
<dbReference type="GO" id="GO:0071424">
    <property type="term" value="F:rRNA (cytosine-N4-)-methyltransferase activity"/>
    <property type="evidence" value="ECO:0007669"/>
    <property type="project" value="TreeGrafter"/>
</dbReference>
<evidence type="ECO:0000313" key="6">
    <source>
        <dbReference type="Proteomes" id="UP001295684"/>
    </source>
</evidence>
<reference evidence="5" key="1">
    <citation type="submission" date="2023-07" db="EMBL/GenBank/DDBJ databases">
        <authorList>
            <consortium name="AG Swart"/>
            <person name="Singh M."/>
            <person name="Singh A."/>
            <person name="Seah K."/>
            <person name="Emmerich C."/>
        </authorList>
    </citation>
    <scope>NUCLEOTIDE SEQUENCE</scope>
    <source>
        <strain evidence="5">DP1</strain>
    </source>
</reference>
<dbReference type="AlphaFoldDB" id="A0AAD1XHS8"/>
<dbReference type="SUPFAM" id="SSF53335">
    <property type="entry name" value="S-adenosyl-L-methionine-dependent methyltransferases"/>
    <property type="match status" value="1"/>
</dbReference>
<comment type="caution">
    <text evidence="5">The sequence shown here is derived from an EMBL/GenBank/DDBJ whole genome shotgun (WGS) entry which is preliminary data.</text>
</comment>
<dbReference type="GO" id="GO:0070475">
    <property type="term" value="P:rRNA base methylation"/>
    <property type="evidence" value="ECO:0007669"/>
    <property type="project" value="TreeGrafter"/>
</dbReference>
<keyword evidence="6" id="KW-1185">Reference proteome</keyword>